<comment type="caution">
    <text evidence="2">The sequence shown here is derived from an EMBL/GenBank/DDBJ whole genome shotgun (WGS) entry which is preliminary data.</text>
</comment>
<evidence type="ECO:0000259" key="1">
    <source>
        <dbReference type="Pfam" id="PF18676"/>
    </source>
</evidence>
<name>A0A4Q9QW19_9GAMM</name>
<evidence type="ECO:0000313" key="3">
    <source>
        <dbReference type="Proteomes" id="UP000292639"/>
    </source>
</evidence>
<evidence type="ECO:0000313" key="2">
    <source>
        <dbReference type="EMBL" id="TBU87070.1"/>
    </source>
</evidence>
<sequence length="264" mass="25730">GGSGTNAGSYLLTASGSDGNYALTFVEGVLTIDKAALTVTANDAAKTYNGLAWSGGNGVSYSGFVNGENQSVLDGSLAYGGDAQGATNAGSYALDIGGLNAGNYAISYQGGNLTINKAAATITANSANVTYNGQQQNVSGFTASGLVNGETASVLTGVTTSGGSGTNAGSYLLTASGSDGNYALTFVEGVLTIDKAALTVTANDAAKTYNGLAWSGGNGVTYSGFVNGENQSVLDGSLAYGGDAQGATNAGSYALDIGGLNAGN</sequence>
<dbReference type="InterPro" id="IPR041286">
    <property type="entry name" value="MBG_2"/>
</dbReference>
<dbReference type="Gene3D" id="3.30.160.710">
    <property type="match status" value="1"/>
</dbReference>
<feature type="non-terminal residue" evidence="2">
    <location>
        <position position="264"/>
    </location>
</feature>
<protein>
    <recommendedName>
        <fullName evidence="1">MBG domain-containing protein</fullName>
    </recommendedName>
</protein>
<accession>A0A4Q9QW19</accession>
<dbReference type="Proteomes" id="UP000292639">
    <property type="component" value="Unassembled WGS sequence"/>
</dbReference>
<keyword evidence="3" id="KW-1185">Reference proteome</keyword>
<feature type="domain" description="MBG" evidence="1">
    <location>
        <begin position="198"/>
        <end position="264"/>
    </location>
</feature>
<proteinExistence type="predicted"/>
<feature type="non-terminal residue" evidence="2">
    <location>
        <position position="1"/>
    </location>
</feature>
<gene>
    <name evidence="2" type="ORF">DNJ96_19105</name>
</gene>
<organism evidence="2 3">
    <name type="scientific">Stutzerimonas kirkiae</name>
    <dbReference type="NCBI Taxonomy" id="2211392"/>
    <lineage>
        <taxon>Bacteria</taxon>
        <taxon>Pseudomonadati</taxon>
        <taxon>Pseudomonadota</taxon>
        <taxon>Gammaproteobacteria</taxon>
        <taxon>Pseudomonadales</taxon>
        <taxon>Pseudomonadaceae</taxon>
        <taxon>Stutzerimonas</taxon>
    </lineage>
</organism>
<dbReference type="Gene3D" id="3.30.210.10">
    <property type="entry name" value="DNA polymerase, thumb domain"/>
    <property type="match status" value="1"/>
</dbReference>
<dbReference type="RefSeq" id="WP_276469508.1">
    <property type="nucleotide sequence ID" value="NZ_QJUP01000065.1"/>
</dbReference>
<dbReference type="InterPro" id="IPR037160">
    <property type="entry name" value="DNA_Pol_thumb_sf"/>
</dbReference>
<dbReference type="EMBL" id="QJUP01000065">
    <property type="protein sequence ID" value="TBU87070.1"/>
    <property type="molecule type" value="Genomic_DNA"/>
</dbReference>
<reference evidence="2 3" key="1">
    <citation type="submission" date="2018-06" db="EMBL/GenBank/DDBJ databases">
        <title>Three novel Pseudomonas species isolated from symptomatic oak.</title>
        <authorList>
            <person name="Bueno-Gonzalez V."/>
            <person name="Brady C."/>
        </authorList>
    </citation>
    <scope>NUCLEOTIDE SEQUENCE [LARGE SCALE GENOMIC DNA]</scope>
    <source>
        <strain evidence="2 3">P17C</strain>
    </source>
</reference>
<dbReference type="AlphaFoldDB" id="A0A4Q9QW19"/>
<feature type="domain" description="MBG" evidence="1">
    <location>
        <begin position="37"/>
        <end position="114"/>
    </location>
</feature>
<dbReference type="Pfam" id="PF18676">
    <property type="entry name" value="MBG_2"/>
    <property type="match status" value="3"/>
</dbReference>
<feature type="domain" description="MBG" evidence="1">
    <location>
        <begin position="121"/>
        <end position="192"/>
    </location>
</feature>